<dbReference type="EMBL" id="KE356561">
    <property type="protein sequence ID" value="ERG94092.1"/>
    <property type="molecule type" value="Genomic_DNA"/>
</dbReference>
<sequence length="244" mass="27163">MVHDVEDDDPDDAVVVNTPPVEAGEWTVNNTDTVAGMNPGYPEESTVIVVIFLSTLTRTDTYSNWDGEDPLGLPADCQTYAFPRGRLRRVGTYPQSQSQSQQQSEKEEQEKNRDQSDTDANSDTDTDSDVDTPDQEKKTETETKIHRQQQAHETEQQQDPGEEKHEESDSEIPPVDRLTTGQQNLRERLSARSEVDVEPDPDDPTTAVLVVQKLGEEHRIAADGTVSDGPVADRLAEIAQEYLS</sequence>
<name>U1PK84_9EURY</name>
<protein>
    <submittedName>
        <fullName evidence="2">Uncharacterized protein</fullName>
    </submittedName>
</protein>
<evidence type="ECO:0000256" key="1">
    <source>
        <dbReference type="SAM" id="MobiDB-lite"/>
    </source>
</evidence>
<reference evidence="2 3" key="1">
    <citation type="journal article" date="2013" name="PLoS ONE">
        <title>Assembly-driven community genomics of a hypersaline microbial ecosystem.</title>
        <authorList>
            <person name="Podell S."/>
            <person name="Ugalde J.A."/>
            <person name="Narasingarao P."/>
            <person name="Banfield J.F."/>
            <person name="Heidelberg K.B."/>
            <person name="Allen E.E."/>
        </authorList>
    </citation>
    <scope>NUCLEOTIDE SEQUENCE [LARGE SCALE GENOMIC DNA]</scope>
    <source>
        <strain evidence="3">J07HQW2</strain>
    </source>
</reference>
<feature type="region of interest" description="Disordered" evidence="1">
    <location>
        <begin position="91"/>
        <end position="205"/>
    </location>
</feature>
<evidence type="ECO:0000313" key="3">
    <source>
        <dbReference type="Proteomes" id="UP000030710"/>
    </source>
</evidence>
<dbReference type="HOGENOM" id="CLU_1136037_0_0_2"/>
<feature type="compositionally biased region" description="Basic and acidic residues" evidence="1">
    <location>
        <begin position="134"/>
        <end position="167"/>
    </location>
</feature>
<dbReference type="RefSeq" id="WP_021053585.1">
    <property type="nucleotide sequence ID" value="NZ_KE356561.1"/>
</dbReference>
<organism evidence="2 3">
    <name type="scientific">Haloquadratum walsbyi J07HQW2</name>
    <dbReference type="NCBI Taxonomy" id="1238425"/>
    <lineage>
        <taxon>Archaea</taxon>
        <taxon>Methanobacteriati</taxon>
        <taxon>Methanobacteriota</taxon>
        <taxon>Stenosarchaea group</taxon>
        <taxon>Halobacteria</taxon>
        <taxon>Halobacteriales</taxon>
        <taxon>Haloferacaceae</taxon>
        <taxon>Haloquadratum</taxon>
    </lineage>
</organism>
<dbReference type="eggNOG" id="arCOG01875">
    <property type="taxonomic scope" value="Archaea"/>
</dbReference>
<dbReference type="Proteomes" id="UP000030710">
    <property type="component" value="Unassembled WGS sequence"/>
</dbReference>
<gene>
    <name evidence="2" type="ORF">J07HQW2_00526</name>
</gene>
<proteinExistence type="predicted"/>
<evidence type="ECO:0000313" key="2">
    <source>
        <dbReference type="EMBL" id="ERG94092.1"/>
    </source>
</evidence>
<dbReference type="AlphaFoldDB" id="U1PK84"/>
<feature type="compositionally biased region" description="Acidic residues" evidence="1">
    <location>
        <begin position="120"/>
        <end position="133"/>
    </location>
</feature>
<feature type="compositionally biased region" description="Basic and acidic residues" evidence="1">
    <location>
        <begin position="185"/>
        <end position="195"/>
    </location>
</feature>
<feature type="compositionally biased region" description="Basic and acidic residues" evidence="1">
    <location>
        <begin position="104"/>
        <end position="116"/>
    </location>
</feature>
<accession>U1PK84</accession>